<evidence type="ECO:0000259" key="1">
    <source>
        <dbReference type="Pfam" id="PF19054"/>
    </source>
</evidence>
<feature type="domain" description="DUF5753" evidence="1">
    <location>
        <begin position="95"/>
        <end position="265"/>
    </location>
</feature>
<gene>
    <name evidence="2" type="ORF">ACFQKB_43095</name>
</gene>
<dbReference type="Proteomes" id="UP001596380">
    <property type="component" value="Unassembled WGS sequence"/>
</dbReference>
<dbReference type="Pfam" id="PF13560">
    <property type="entry name" value="HTH_31"/>
    <property type="match status" value="1"/>
</dbReference>
<dbReference type="EMBL" id="JBHSXS010000056">
    <property type="protein sequence ID" value="MFC6886610.1"/>
    <property type="molecule type" value="Genomic_DNA"/>
</dbReference>
<dbReference type="InterPro" id="IPR043917">
    <property type="entry name" value="DUF5753"/>
</dbReference>
<dbReference type="InterPro" id="IPR001387">
    <property type="entry name" value="Cro/C1-type_HTH"/>
</dbReference>
<accession>A0ABW2D1Y1</accession>
<protein>
    <submittedName>
        <fullName evidence="2">Scr1 family TA system antitoxin-like transcriptional regulator</fullName>
    </submittedName>
</protein>
<reference evidence="3" key="1">
    <citation type="journal article" date="2019" name="Int. J. Syst. Evol. Microbiol.">
        <title>The Global Catalogue of Microorganisms (GCM) 10K type strain sequencing project: providing services to taxonomists for standard genome sequencing and annotation.</title>
        <authorList>
            <consortium name="The Broad Institute Genomics Platform"/>
            <consortium name="The Broad Institute Genome Sequencing Center for Infectious Disease"/>
            <person name="Wu L."/>
            <person name="Ma J."/>
        </authorList>
    </citation>
    <scope>NUCLEOTIDE SEQUENCE [LARGE SCALE GENOMIC DNA]</scope>
    <source>
        <strain evidence="3">JCM 3369</strain>
    </source>
</reference>
<organism evidence="2 3">
    <name type="scientific">Actinomadura yumaensis</name>
    <dbReference type="NCBI Taxonomy" id="111807"/>
    <lineage>
        <taxon>Bacteria</taxon>
        <taxon>Bacillati</taxon>
        <taxon>Actinomycetota</taxon>
        <taxon>Actinomycetes</taxon>
        <taxon>Streptosporangiales</taxon>
        <taxon>Thermomonosporaceae</taxon>
        <taxon>Actinomadura</taxon>
    </lineage>
</organism>
<dbReference type="CDD" id="cd00093">
    <property type="entry name" value="HTH_XRE"/>
    <property type="match status" value="1"/>
</dbReference>
<proteinExistence type="predicted"/>
<dbReference type="InterPro" id="IPR010982">
    <property type="entry name" value="Lambda_DNA-bd_dom_sf"/>
</dbReference>
<dbReference type="Pfam" id="PF19054">
    <property type="entry name" value="DUF5753"/>
    <property type="match status" value="1"/>
</dbReference>
<evidence type="ECO:0000313" key="2">
    <source>
        <dbReference type="EMBL" id="MFC6886610.1"/>
    </source>
</evidence>
<dbReference type="SUPFAM" id="SSF47413">
    <property type="entry name" value="lambda repressor-like DNA-binding domains"/>
    <property type="match status" value="1"/>
</dbReference>
<evidence type="ECO:0000313" key="3">
    <source>
        <dbReference type="Proteomes" id="UP001596380"/>
    </source>
</evidence>
<dbReference type="Gene3D" id="1.10.260.40">
    <property type="entry name" value="lambda repressor-like DNA-binding domains"/>
    <property type="match status" value="1"/>
</dbReference>
<comment type="caution">
    <text evidence="2">The sequence shown here is derived from an EMBL/GenBank/DDBJ whole genome shotgun (WGS) entry which is preliminary data.</text>
</comment>
<keyword evidence="3" id="KW-1185">Reference proteome</keyword>
<sequence length="271" mass="30490">MPAQSEPYDAPAIVTFAKELEWRRTKAGHSKKELAAKLGFAESYVGQVELCKNLPSEDFAAALDTFFQADGLFGRLRDRIAETRNARQLPPGFLQYLEYEERATYLRIFSTNLVSGLFQTEAYAHTIMKAYAGSAVNERVAERMERKKIFDRENPPRTFLILDEGVIRRTAGSEVMRDQLEYLLEAGRREKTQLQIVPYAAGHYAGLAGSFTILGFEDSPEVAYTESAGEGVLLEQRDRVALQAVKWDLIQGHTLPADKSLSMIKDAMEQP</sequence>
<name>A0ABW2D1Y1_9ACTN</name>
<dbReference type="RefSeq" id="WP_160822260.1">
    <property type="nucleotide sequence ID" value="NZ_JBHSXE010000001.1"/>
</dbReference>